<reference evidence="2" key="1">
    <citation type="submission" date="2022-03" db="EMBL/GenBank/DDBJ databases">
        <title>Draft genome sequence of Aduncisulcus paluster, a free-living microaerophilic Fornicata.</title>
        <authorList>
            <person name="Yuyama I."/>
            <person name="Kume K."/>
            <person name="Tamura T."/>
            <person name="Inagaki Y."/>
            <person name="Hashimoto T."/>
        </authorList>
    </citation>
    <scope>NUCLEOTIDE SEQUENCE</scope>
    <source>
        <strain evidence="2">NY0171</strain>
    </source>
</reference>
<evidence type="ECO:0000256" key="1">
    <source>
        <dbReference type="SAM" id="MobiDB-lite"/>
    </source>
</evidence>
<evidence type="ECO:0000313" key="3">
    <source>
        <dbReference type="Proteomes" id="UP001057375"/>
    </source>
</evidence>
<protein>
    <submittedName>
        <fullName evidence="2">Uncharacterized protein</fullName>
    </submittedName>
</protein>
<dbReference type="Proteomes" id="UP001057375">
    <property type="component" value="Unassembled WGS sequence"/>
</dbReference>
<feature type="compositionally biased region" description="Basic and acidic residues" evidence="1">
    <location>
        <begin position="102"/>
        <end position="120"/>
    </location>
</feature>
<organism evidence="2 3">
    <name type="scientific">Aduncisulcus paluster</name>
    <dbReference type="NCBI Taxonomy" id="2918883"/>
    <lineage>
        <taxon>Eukaryota</taxon>
        <taxon>Metamonada</taxon>
        <taxon>Carpediemonas-like organisms</taxon>
        <taxon>Aduncisulcus</taxon>
    </lineage>
</organism>
<gene>
    <name evidence="2" type="ORF">ADUPG1_010396</name>
</gene>
<sequence length="281" mass="31962">IQKLPKKDYSSKPSPEMGVASSSPVQEKNKLYSFCQNPSSIRRYSDSVDRLLSTHSYGILTSPPPNTSLPQDAPMQYHSVPSHHFRGQKHPDQMHIVGKKQERMGTEEAEEGLRESVKDLEDSDESDDALHRCLEEARAFSWTSRREVPVIPDVTAFQKWMSRRGSFHDVYLRVMDIAEDGRPIIGWESSPTKIPDVSRRIYVEAVDFKLLKSEMESHISSPINHSCVLVLFGKRSVNPTQAVAITLIAPDRDSRDKWARFVESYVGSERPLIQFVEDGIH</sequence>
<comment type="caution">
    <text evidence="2">The sequence shown here is derived from an EMBL/GenBank/DDBJ whole genome shotgun (WGS) entry which is preliminary data.</text>
</comment>
<feature type="region of interest" description="Disordered" evidence="1">
    <location>
        <begin position="102"/>
        <end position="124"/>
    </location>
</feature>
<feature type="non-terminal residue" evidence="2">
    <location>
        <position position="1"/>
    </location>
</feature>
<evidence type="ECO:0000313" key="2">
    <source>
        <dbReference type="EMBL" id="GKT14052.1"/>
    </source>
</evidence>
<accession>A0ABQ5JR80</accession>
<feature type="region of interest" description="Disordered" evidence="1">
    <location>
        <begin position="1"/>
        <end position="31"/>
    </location>
</feature>
<name>A0ABQ5JR80_9EUKA</name>
<keyword evidence="3" id="KW-1185">Reference proteome</keyword>
<feature type="compositionally biased region" description="Basic and acidic residues" evidence="1">
    <location>
        <begin position="1"/>
        <end position="10"/>
    </location>
</feature>
<dbReference type="EMBL" id="BQXS01011562">
    <property type="protein sequence ID" value="GKT14052.1"/>
    <property type="molecule type" value="Genomic_DNA"/>
</dbReference>
<proteinExistence type="predicted"/>